<feature type="region of interest" description="Disordered" evidence="8">
    <location>
        <begin position="87"/>
        <end position="106"/>
    </location>
</feature>
<protein>
    <recommendedName>
        <fullName evidence="3">ribonuclease H</fullName>
        <ecNumber evidence="3">3.1.26.4</ecNumber>
    </recommendedName>
</protein>
<evidence type="ECO:0000256" key="7">
    <source>
        <dbReference type="ARBA" id="ARBA00022801"/>
    </source>
</evidence>
<dbReference type="Pfam" id="PF00075">
    <property type="entry name" value="RNase_H"/>
    <property type="match status" value="1"/>
</dbReference>
<feature type="compositionally biased region" description="Acidic residues" evidence="8">
    <location>
        <begin position="537"/>
        <end position="555"/>
    </location>
</feature>
<dbReference type="Proteomes" id="UP001212841">
    <property type="component" value="Unassembled WGS sequence"/>
</dbReference>
<dbReference type="InterPro" id="IPR036397">
    <property type="entry name" value="RNaseH_sf"/>
</dbReference>
<feature type="region of interest" description="Disordered" evidence="8">
    <location>
        <begin position="1"/>
        <end position="28"/>
    </location>
</feature>
<dbReference type="GO" id="GO:0043137">
    <property type="term" value="P:DNA replication, removal of RNA primer"/>
    <property type="evidence" value="ECO:0007669"/>
    <property type="project" value="TreeGrafter"/>
</dbReference>
<feature type="domain" description="RNase H type-1" evidence="9">
    <location>
        <begin position="268"/>
        <end position="409"/>
    </location>
</feature>
<dbReference type="GO" id="GO:0046872">
    <property type="term" value="F:metal ion binding"/>
    <property type="evidence" value="ECO:0007669"/>
    <property type="project" value="UniProtKB-KW"/>
</dbReference>
<evidence type="ECO:0000256" key="4">
    <source>
        <dbReference type="ARBA" id="ARBA00022722"/>
    </source>
</evidence>
<sequence>MPALLQFGTADTEELPFSPKSVRSPTKSIPANAEVILVDVDEEMRDAQDETVQTHATAPEPTHHTTATWSSAEYPDQGEWLKVIPVLEPPPQNSAHGTERRNSALPADFIAFEDRLGDRRGSTSSGHHLDAAERHQGPSNGNRVPNPYQWMQSPIDRLTNKKHAKSHSKLVKALQACIQEWAQGNTKGSDNAGAPKSKKAKNANAAGVQPKAKKVKGPAQPAKKRKVQASVPALRNGGAGKVSLNKSEVNQQNVLAGGLITVGAEMIDTQDIPIYADGSFRIYTLVDPVTGHRVKVPAGGIGVVFPNGNPAGRDQFGDVVEVQSSADAEIMSCLRAVQKAPNNCNLIIYTDCVYVCTGLHGKKQDRELFIELRKAISMRVGAVHFRWVKGHANDAYNNKADQLAADGTKRCIQKLKAKYGYQNYVELGSKQRKVVTVTNRQLAQQAQGPSGDLTGQWMHGPNGQMLNMAPDARGVYTVIASLPGADGNRDAPHNGTIVIQDDDDEDAGQEIEYVTISDDEEAEGIARAEGANPVDSDGSDMDLEDEEETQEEVDAEPTGAFLVDAISSDDEPSEEGESPASDVPVGEKRKRA</sequence>
<dbReference type="PANTHER" id="PTHR10642:SF26">
    <property type="entry name" value="RIBONUCLEASE H1"/>
    <property type="match status" value="1"/>
</dbReference>
<evidence type="ECO:0000313" key="11">
    <source>
        <dbReference type="Proteomes" id="UP001212841"/>
    </source>
</evidence>
<feature type="compositionally biased region" description="Low complexity" evidence="8">
    <location>
        <begin position="54"/>
        <end position="68"/>
    </location>
</feature>
<proteinExistence type="inferred from homology"/>
<gene>
    <name evidence="10" type="ORF">HK097_005082</name>
</gene>
<feature type="region of interest" description="Disordered" evidence="8">
    <location>
        <begin position="517"/>
        <end position="592"/>
    </location>
</feature>
<name>A0AAD5X9U3_9FUNG</name>
<feature type="compositionally biased region" description="Basic residues" evidence="8">
    <location>
        <begin position="211"/>
        <end position="227"/>
    </location>
</feature>
<dbReference type="AlphaFoldDB" id="A0AAD5X9U3"/>
<comment type="similarity">
    <text evidence="2">Belongs to the RNase H family.</text>
</comment>
<dbReference type="PANTHER" id="PTHR10642">
    <property type="entry name" value="RIBONUCLEASE H1"/>
    <property type="match status" value="1"/>
</dbReference>
<keyword evidence="5" id="KW-0479">Metal-binding</keyword>
<keyword evidence="11" id="KW-1185">Reference proteome</keyword>
<evidence type="ECO:0000256" key="6">
    <source>
        <dbReference type="ARBA" id="ARBA00022759"/>
    </source>
</evidence>
<keyword evidence="4" id="KW-0540">Nuclease</keyword>
<organism evidence="10 11">
    <name type="scientific">Rhizophlyctis rosea</name>
    <dbReference type="NCBI Taxonomy" id="64517"/>
    <lineage>
        <taxon>Eukaryota</taxon>
        <taxon>Fungi</taxon>
        <taxon>Fungi incertae sedis</taxon>
        <taxon>Chytridiomycota</taxon>
        <taxon>Chytridiomycota incertae sedis</taxon>
        <taxon>Chytridiomycetes</taxon>
        <taxon>Rhizophlyctidales</taxon>
        <taxon>Rhizophlyctidaceae</taxon>
        <taxon>Rhizophlyctis</taxon>
    </lineage>
</organism>
<reference evidence="10" key="1">
    <citation type="submission" date="2020-05" db="EMBL/GenBank/DDBJ databases">
        <title>Phylogenomic resolution of chytrid fungi.</title>
        <authorList>
            <person name="Stajich J.E."/>
            <person name="Amses K."/>
            <person name="Simmons R."/>
            <person name="Seto K."/>
            <person name="Myers J."/>
            <person name="Bonds A."/>
            <person name="Quandt C.A."/>
            <person name="Barry K."/>
            <person name="Liu P."/>
            <person name="Grigoriev I."/>
            <person name="Longcore J.E."/>
            <person name="James T.Y."/>
        </authorList>
    </citation>
    <scope>NUCLEOTIDE SEQUENCE</scope>
    <source>
        <strain evidence="10">JEL0318</strain>
    </source>
</reference>
<dbReference type="InterPro" id="IPR050092">
    <property type="entry name" value="RNase_H"/>
</dbReference>
<dbReference type="EMBL" id="JADGJD010000024">
    <property type="protein sequence ID" value="KAJ3056681.1"/>
    <property type="molecule type" value="Genomic_DNA"/>
</dbReference>
<evidence type="ECO:0000313" key="10">
    <source>
        <dbReference type="EMBL" id="KAJ3056681.1"/>
    </source>
</evidence>
<keyword evidence="6" id="KW-0255">Endonuclease</keyword>
<dbReference type="EC" id="3.1.26.4" evidence="3"/>
<feature type="region of interest" description="Disordered" evidence="8">
    <location>
        <begin position="185"/>
        <end position="229"/>
    </location>
</feature>
<dbReference type="PROSITE" id="PS50879">
    <property type="entry name" value="RNASE_H_1"/>
    <property type="match status" value="1"/>
</dbReference>
<evidence type="ECO:0000256" key="1">
    <source>
        <dbReference type="ARBA" id="ARBA00000077"/>
    </source>
</evidence>
<feature type="compositionally biased region" description="Acidic residues" evidence="8">
    <location>
        <begin position="567"/>
        <end position="577"/>
    </location>
</feature>
<dbReference type="GO" id="GO:0004523">
    <property type="term" value="F:RNA-DNA hybrid ribonuclease activity"/>
    <property type="evidence" value="ECO:0007669"/>
    <property type="project" value="UniProtKB-EC"/>
</dbReference>
<dbReference type="InterPro" id="IPR012337">
    <property type="entry name" value="RNaseH-like_sf"/>
</dbReference>
<comment type="caution">
    <text evidence="10">The sequence shown here is derived from an EMBL/GenBank/DDBJ whole genome shotgun (WGS) entry which is preliminary data.</text>
</comment>
<dbReference type="InterPro" id="IPR002156">
    <property type="entry name" value="RNaseH_domain"/>
</dbReference>
<feature type="region of interest" description="Disordered" evidence="8">
    <location>
        <begin position="117"/>
        <end position="150"/>
    </location>
</feature>
<accession>A0AAD5X9U3</accession>
<dbReference type="SUPFAM" id="SSF53098">
    <property type="entry name" value="Ribonuclease H-like"/>
    <property type="match status" value="1"/>
</dbReference>
<evidence type="ECO:0000256" key="2">
    <source>
        <dbReference type="ARBA" id="ARBA00005300"/>
    </source>
</evidence>
<keyword evidence="7" id="KW-0378">Hydrolase</keyword>
<evidence type="ECO:0000256" key="8">
    <source>
        <dbReference type="SAM" id="MobiDB-lite"/>
    </source>
</evidence>
<dbReference type="Gene3D" id="3.30.420.10">
    <property type="entry name" value="Ribonuclease H-like superfamily/Ribonuclease H"/>
    <property type="match status" value="1"/>
</dbReference>
<feature type="compositionally biased region" description="Basic and acidic residues" evidence="8">
    <location>
        <begin position="117"/>
        <end position="136"/>
    </location>
</feature>
<evidence type="ECO:0000256" key="5">
    <source>
        <dbReference type="ARBA" id="ARBA00022723"/>
    </source>
</evidence>
<evidence type="ECO:0000259" key="9">
    <source>
        <dbReference type="PROSITE" id="PS50879"/>
    </source>
</evidence>
<dbReference type="GO" id="GO:0003676">
    <property type="term" value="F:nucleic acid binding"/>
    <property type="evidence" value="ECO:0007669"/>
    <property type="project" value="InterPro"/>
</dbReference>
<evidence type="ECO:0000256" key="3">
    <source>
        <dbReference type="ARBA" id="ARBA00012180"/>
    </source>
</evidence>
<comment type="catalytic activity">
    <reaction evidence="1">
        <text>Endonucleolytic cleavage to 5'-phosphomonoester.</text>
        <dbReference type="EC" id="3.1.26.4"/>
    </reaction>
</comment>
<feature type="region of interest" description="Disordered" evidence="8">
    <location>
        <begin position="46"/>
        <end position="74"/>
    </location>
</feature>